<dbReference type="AlphaFoldDB" id="A0A5C5VX20"/>
<proteinExistence type="predicted"/>
<evidence type="ECO:0000313" key="2">
    <source>
        <dbReference type="EMBL" id="TWT43168.1"/>
    </source>
</evidence>
<gene>
    <name evidence="2" type="ORF">Pla111_21180</name>
</gene>
<feature type="transmembrane region" description="Helical" evidence="1">
    <location>
        <begin position="60"/>
        <end position="80"/>
    </location>
</feature>
<reference evidence="2 3" key="1">
    <citation type="submission" date="2019-02" db="EMBL/GenBank/DDBJ databases">
        <title>Deep-cultivation of Planctomycetes and their phenomic and genomic characterization uncovers novel biology.</title>
        <authorList>
            <person name="Wiegand S."/>
            <person name="Jogler M."/>
            <person name="Boedeker C."/>
            <person name="Pinto D."/>
            <person name="Vollmers J."/>
            <person name="Rivas-Marin E."/>
            <person name="Kohn T."/>
            <person name="Peeters S.H."/>
            <person name="Heuer A."/>
            <person name="Rast P."/>
            <person name="Oberbeckmann S."/>
            <person name="Bunk B."/>
            <person name="Jeske O."/>
            <person name="Meyerdierks A."/>
            <person name="Storesund J.E."/>
            <person name="Kallscheuer N."/>
            <person name="Luecker S."/>
            <person name="Lage O.M."/>
            <person name="Pohl T."/>
            <person name="Merkel B.J."/>
            <person name="Hornburger P."/>
            <person name="Mueller R.-W."/>
            <person name="Bruemmer F."/>
            <person name="Labrenz M."/>
            <person name="Spormann A.M."/>
            <person name="Op Den Camp H."/>
            <person name="Overmann J."/>
            <person name="Amann R."/>
            <person name="Jetten M.S.M."/>
            <person name="Mascher T."/>
            <person name="Medema M.H."/>
            <person name="Devos D.P."/>
            <person name="Kaster A.-K."/>
            <person name="Ovreas L."/>
            <person name="Rohde M."/>
            <person name="Galperin M.Y."/>
            <person name="Jogler C."/>
        </authorList>
    </citation>
    <scope>NUCLEOTIDE SEQUENCE [LARGE SCALE GENOMIC DNA]</scope>
    <source>
        <strain evidence="2 3">Pla111</strain>
    </source>
</reference>
<feature type="transmembrane region" description="Helical" evidence="1">
    <location>
        <begin position="27"/>
        <end position="48"/>
    </location>
</feature>
<organism evidence="2 3">
    <name type="scientific">Botrimarina hoheduenensis</name>
    <dbReference type="NCBI Taxonomy" id="2528000"/>
    <lineage>
        <taxon>Bacteria</taxon>
        <taxon>Pseudomonadati</taxon>
        <taxon>Planctomycetota</taxon>
        <taxon>Planctomycetia</taxon>
        <taxon>Pirellulales</taxon>
        <taxon>Lacipirellulaceae</taxon>
        <taxon>Botrimarina</taxon>
    </lineage>
</organism>
<evidence type="ECO:0000256" key="1">
    <source>
        <dbReference type="SAM" id="Phobius"/>
    </source>
</evidence>
<dbReference type="OrthoDB" id="251341at2"/>
<comment type="caution">
    <text evidence="2">The sequence shown here is derived from an EMBL/GenBank/DDBJ whole genome shotgun (WGS) entry which is preliminary data.</text>
</comment>
<dbReference type="EMBL" id="SJPH01000004">
    <property type="protein sequence ID" value="TWT43168.1"/>
    <property type="molecule type" value="Genomic_DNA"/>
</dbReference>
<accession>A0A5C5VX20</accession>
<protein>
    <submittedName>
        <fullName evidence="2">Uncharacterized protein</fullName>
    </submittedName>
</protein>
<evidence type="ECO:0000313" key="3">
    <source>
        <dbReference type="Proteomes" id="UP000318995"/>
    </source>
</evidence>
<keyword evidence="1" id="KW-0812">Transmembrane</keyword>
<keyword evidence="3" id="KW-1185">Reference proteome</keyword>
<name>A0A5C5VX20_9BACT</name>
<dbReference type="RefSeq" id="WP_146574061.1">
    <property type="nucleotide sequence ID" value="NZ_SJPH01000004.1"/>
</dbReference>
<keyword evidence="1" id="KW-1133">Transmembrane helix</keyword>
<keyword evidence="1" id="KW-0472">Membrane</keyword>
<sequence length="579" mass="63201">MKYALAITGVLAAVVLALPQLVVLGFVALVVPGLILMAAPTVFLYLAATALVRRVSPADWPTASLPVALVVTLLGGWAVMQPARLRAIAAHEAQLLPEVKAQRPLEIAGHVRLELPQRREVPECDYLCAALLTVPEVQSVTVVNAPPDHGGVNPHAAAFKRQLAAADASPGLFPTEPGRLVREHPQLVRTREGRTASKAVEAQWALRLTGAERLRSAEPVAAEAADWVLRIENRRPGPSAEFRRVTISDSTGAVRFRTSYLQSRVPARQFYVALDAAMGFGSIYHPSFQLGCERLGTGDRALRLEPALLAALKLPLPRLDAGPIERLRERVEQALADPTASTVELESARHYLGLFFFDAQEDDHPLIARIVTDERVRDLEAKLTNVYSKTKTPLAVRDAFAERIVMEHCEPDLRHWLAERLAGLPAGAFAEPTVAVRTIWSTPALYREAAPLIARVADQGPERATPVLVAALETAVGLPTWRERRALVEGVREGFVRLGPGGAPAAARVHELFLQRPSPLLSNAGDADDWRFALTRMGVAIDDLPFFPSQSPADIERISRHLANRIARYEQALANKNEI</sequence>
<dbReference type="Proteomes" id="UP000318995">
    <property type="component" value="Unassembled WGS sequence"/>
</dbReference>